<accession>A0A173GCZ0</accession>
<name>A0A173GCZ0_9CAUD</name>
<reference evidence="1 2" key="1">
    <citation type="submission" date="2016-04" db="EMBL/GenBank/DDBJ databases">
        <title>Complete genome of Pseudomonas fluorescens phage VSW-3.</title>
        <authorList>
            <person name="Zhang C.-J."/>
            <person name="Wei Y.-L."/>
            <person name="Ji X.-L."/>
        </authorList>
    </citation>
    <scope>NUCLEOTIDE SEQUENCE [LARGE SCALE GENOMIC DNA]</scope>
</reference>
<dbReference type="Proteomes" id="UP000222360">
    <property type="component" value="Segment"/>
</dbReference>
<sequence>MDLASAIAAAADDAVPLVFKAPTIVPGRWLLVDGDYLVYYCSGNNETPIGDARTRLMQKLDDMRIAAGAEKVVLHLTATGSHKGWRYVAATVKPYQENRSKSQRPKNWEQLRDFVESYQGLAFKPKIWGTREADDGICYHKEVLPYGSAVVAMKDKDSQMFDDCIHLDWETYEITEVPKGTFEIENSLGRLFGSKWFWLQLLMGDGADNIPGLPQILSHTGKLVQCGEARAKTALCMSVDDDDALDRVCKHYARYYSTEWADRLVEQMILLWMRKDKEATLLDFMRMVPETSVYHQPIIDAAVRKRQVIQEIIDATPD</sequence>
<evidence type="ECO:0008006" key="3">
    <source>
        <dbReference type="Google" id="ProtNLM"/>
    </source>
</evidence>
<gene>
    <name evidence="1" type="ORF">VSW3_7</name>
</gene>
<dbReference type="OrthoDB" id="6588at10239"/>
<proteinExistence type="predicted"/>
<dbReference type="EMBL" id="KX066068">
    <property type="protein sequence ID" value="ANH51083.1"/>
    <property type="molecule type" value="Genomic_DNA"/>
</dbReference>
<organism evidence="1 2">
    <name type="scientific">Pseudomonas phage VSW-3</name>
    <dbReference type="NCBI Taxonomy" id="1852562"/>
    <lineage>
        <taxon>Viruses</taxon>
        <taxon>Duplodnaviria</taxon>
        <taxon>Heunggongvirae</taxon>
        <taxon>Uroviricota</taxon>
        <taxon>Caudoviricetes</taxon>
        <taxon>Autographivirales</taxon>
        <taxon>Autonotataviridae</taxon>
        <taxon>Napahaivirus</taxon>
        <taxon>Napahaivirus VSW3</taxon>
    </lineage>
</organism>
<evidence type="ECO:0000313" key="2">
    <source>
        <dbReference type="Proteomes" id="UP000222360"/>
    </source>
</evidence>
<keyword evidence="2" id="KW-1185">Reference proteome</keyword>
<evidence type="ECO:0000313" key="1">
    <source>
        <dbReference type="EMBL" id="ANH51083.1"/>
    </source>
</evidence>
<protein>
    <recommendedName>
        <fullName evidence="3">Exonuclease</fullName>
    </recommendedName>
</protein>